<sequence length="152" mass="17156">MESSFSQNPTPVSGKGQIKIKPQQYNGHEDFEEYLSQSEIVVQINNWNYHEKSLYLAGSLSGSARGILTELGPRERQDFDSLVRILSIRFGSAERSEMYKANLQTRVRGKDESLSELAQSVRKLTRLAYPSADSALINMLAIISLTLFQIQK</sequence>
<name>A0ABD3VP51_SINWO</name>
<evidence type="ECO:0000313" key="2">
    <source>
        <dbReference type="Proteomes" id="UP001634394"/>
    </source>
</evidence>
<dbReference type="PANTHER" id="PTHR19963">
    <property type="entry name" value="CCHC-TYPE DOMAIN-CONTAINING PROTEIN"/>
    <property type="match status" value="1"/>
</dbReference>
<comment type="caution">
    <text evidence="1">The sequence shown here is derived from an EMBL/GenBank/DDBJ whole genome shotgun (WGS) entry which is preliminary data.</text>
</comment>
<keyword evidence="2" id="KW-1185">Reference proteome</keyword>
<dbReference type="PANTHER" id="PTHR19963:SF30">
    <property type="entry name" value="ENDONUCLEASE_EXONUCLEASE_PHOSPHATASE DOMAIN-CONTAINING PROTEIN"/>
    <property type="match status" value="1"/>
</dbReference>
<evidence type="ECO:0000313" key="1">
    <source>
        <dbReference type="EMBL" id="KAL3862818.1"/>
    </source>
</evidence>
<reference evidence="1 2" key="1">
    <citation type="submission" date="2024-11" db="EMBL/GenBank/DDBJ databases">
        <title>Chromosome-level genome assembly of the freshwater bivalve Anodonta woodiana.</title>
        <authorList>
            <person name="Chen X."/>
        </authorList>
    </citation>
    <scope>NUCLEOTIDE SEQUENCE [LARGE SCALE GENOMIC DNA]</scope>
    <source>
        <strain evidence="1">MN2024</strain>
        <tissue evidence="1">Gills</tissue>
    </source>
</reference>
<accession>A0ABD3VP51</accession>
<proteinExistence type="predicted"/>
<dbReference type="EMBL" id="JBJQND010000011">
    <property type="protein sequence ID" value="KAL3862818.1"/>
    <property type="molecule type" value="Genomic_DNA"/>
</dbReference>
<gene>
    <name evidence="1" type="ORF">ACJMK2_008764</name>
</gene>
<dbReference type="Proteomes" id="UP001634394">
    <property type="component" value="Unassembled WGS sequence"/>
</dbReference>
<dbReference type="AlphaFoldDB" id="A0ABD3VP51"/>
<organism evidence="1 2">
    <name type="scientific">Sinanodonta woodiana</name>
    <name type="common">Chinese pond mussel</name>
    <name type="synonym">Anodonta woodiana</name>
    <dbReference type="NCBI Taxonomy" id="1069815"/>
    <lineage>
        <taxon>Eukaryota</taxon>
        <taxon>Metazoa</taxon>
        <taxon>Spiralia</taxon>
        <taxon>Lophotrochozoa</taxon>
        <taxon>Mollusca</taxon>
        <taxon>Bivalvia</taxon>
        <taxon>Autobranchia</taxon>
        <taxon>Heteroconchia</taxon>
        <taxon>Palaeoheterodonta</taxon>
        <taxon>Unionida</taxon>
        <taxon>Unionoidea</taxon>
        <taxon>Unionidae</taxon>
        <taxon>Unioninae</taxon>
        <taxon>Sinanodonta</taxon>
    </lineage>
</organism>
<protein>
    <submittedName>
        <fullName evidence="1">Uncharacterized protein</fullName>
    </submittedName>
</protein>